<evidence type="ECO:0000313" key="2">
    <source>
        <dbReference type="EMBL" id="VDM54562.1"/>
    </source>
</evidence>
<feature type="region of interest" description="Disordered" evidence="1">
    <location>
        <begin position="1053"/>
        <end position="1113"/>
    </location>
</feature>
<dbReference type="OrthoDB" id="5876619at2759"/>
<reference evidence="2 3" key="2">
    <citation type="submission" date="2018-11" db="EMBL/GenBank/DDBJ databases">
        <authorList>
            <consortium name="Pathogen Informatics"/>
        </authorList>
    </citation>
    <scope>NUCLEOTIDE SEQUENCE [LARGE SCALE GENOMIC DNA]</scope>
    <source>
        <strain evidence="2 3">Costa Rica</strain>
    </source>
</reference>
<gene>
    <name evidence="2" type="ORF">ACOC_LOCUS2977</name>
</gene>
<feature type="compositionally biased region" description="Polar residues" evidence="1">
    <location>
        <begin position="480"/>
        <end position="496"/>
    </location>
</feature>
<accession>A0A0R3PFK8</accession>
<keyword evidence="3" id="KW-1185">Reference proteome</keyword>
<feature type="compositionally biased region" description="Basic and acidic residues" evidence="1">
    <location>
        <begin position="838"/>
        <end position="853"/>
    </location>
</feature>
<dbReference type="Proteomes" id="UP000267027">
    <property type="component" value="Unassembled WGS sequence"/>
</dbReference>
<feature type="region of interest" description="Disordered" evidence="1">
    <location>
        <begin position="476"/>
        <end position="498"/>
    </location>
</feature>
<evidence type="ECO:0000313" key="3">
    <source>
        <dbReference type="Proteomes" id="UP000267027"/>
    </source>
</evidence>
<organism evidence="4">
    <name type="scientific">Angiostrongylus costaricensis</name>
    <name type="common">Nematode worm</name>
    <dbReference type="NCBI Taxonomy" id="334426"/>
    <lineage>
        <taxon>Eukaryota</taxon>
        <taxon>Metazoa</taxon>
        <taxon>Ecdysozoa</taxon>
        <taxon>Nematoda</taxon>
        <taxon>Chromadorea</taxon>
        <taxon>Rhabditida</taxon>
        <taxon>Rhabditina</taxon>
        <taxon>Rhabditomorpha</taxon>
        <taxon>Strongyloidea</taxon>
        <taxon>Metastrongylidae</taxon>
        <taxon>Angiostrongylus</taxon>
    </lineage>
</organism>
<feature type="compositionally biased region" description="Acidic residues" evidence="1">
    <location>
        <begin position="1066"/>
        <end position="1084"/>
    </location>
</feature>
<sequence>GYPTITEAVTSTPLFEEKPEKIEYEERRYEAESPMVAESPVVEVSPERYPRFTEAVTAVPLYEEKPEHMEYVEKPETELPMLVEGPVRYVHCEKYPRSTEILEVVEFAEGFVGDDIKTGPAKSGEMFAAPREHLGCTELGADLDLQIIQSQSYDVEVEKHSISSPTKSEQHMRDGYGFIDHFDKVIPTTSDHEIADYEELSVYTSAGAEKDMHLIESKEYGFDSERHSLSSSTITEERMRDREHPIDHHFNITSSTSDHELAVHEKGLFHVAADDDILIVESKYYDVEFERRVLSSPTKTEQHMRDDESLTDHHVRTAPTIEDRKVAADEEDSVYTVVDEVVHIIESKDYDIEFDRHLLSFPIKNEEYPGEQEGPIEGHTDIAATLSVIEDVQGKHSSYTALEKYGGILLKESNDYIVDHGRKQLSLSPEQKVFEFEKDDCSQDLHISKQTTSVHLLEGALENVVKLRFRGVDELESPEKQSAQAPSSFPDEQQSIAGDDWKVYDNKGEVLEEFSRQLTQELIFGAESNASRQCSNSVSESMKQDSFNDVVMEHEVDYQSDLQEKLDILAKESRGELYSVSEGGQLDVIHEGQYKEKRSDDDHEIEKAAFHLADDALKAALEPHEDAKTLTSTSESNVYHTATEQSKDDQYESCVTSQGTYDSAQEWTSQESDYTTANSGATSRLSGVEERQGSVTPLAILSPVDSDRQFTANQDFDDVVPVIRHFGIDDTPRSTPDVALQVTIEEEEEEIENVLPTSPSGVLLLPHADPGRPSSPIPPSQEADEDNFFVFLDRPQEKDISTKLDEVKTKERRSVEWESTSSSRGERSYSRQYSDLSSESHADTVIHHEKEDPETVVDVEEFVPARDPNSESSESLDKISIRSGGIREVSSQRSSELAAKSGEGQEEPPETQSTENSPSSEGSSKGRVSDSEEGFVICPAMDESPIEGELETVEEEPEDVESINGSGNSSVGVPSDTLALIGKYKHVSSDSVSLTSLQEFERLEQVVANRGEGSLSASEIELYVAGKLRSTEGSVSSLTEFEKLEQEIAANISPQEDVTMLPDIREESEVEDMSTRDDDEDEHSETEVKTRPIDEEDLQTVTPLASPIDSLEREPIRATLPLLETSTDSLEPSYQAIESHVVQRDSDVSSLAEYEVITPLEDSVKDSLENIPHERDSLLEGASQEMTSQDTHALLSGETVGTFQEHDDDDKDSLECDMDTMLRDYPTTLTTFETTAIGPDGTVQTISRRVETRVRDPVMSHVTFTGTESEERVRNLPVEEQFETVDAEGNITRTVCRRQSPPQP</sequence>
<dbReference type="OMA" id="IHHEKED"/>
<evidence type="ECO:0000256" key="1">
    <source>
        <dbReference type="SAM" id="MobiDB-lite"/>
    </source>
</evidence>
<protein>
    <submittedName>
        <fullName evidence="4">Cardiomyopathy-associated protein 5</fullName>
    </submittedName>
</protein>
<reference evidence="4" key="1">
    <citation type="submission" date="2017-02" db="UniProtKB">
        <authorList>
            <consortium name="WormBaseParasite"/>
        </authorList>
    </citation>
    <scope>IDENTIFICATION</scope>
</reference>
<proteinExistence type="predicted"/>
<dbReference type="WBParaSite" id="ACOC_0000297601-mRNA-1">
    <property type="protein sequence ID" value="ACOC_0000297601-mRNA-1"/>
    <property type="gene ID" value="ACOC_0000297601"/>
</dbReference>
<feature type="compositionally biased region" description="Polar residues" evidence="1">
    <location>
        <begin position="629"/>
        <end position="644"/>
    </location>
</feature>
<name>A0A0R3PFK8_ANGCS</name>
<feature type="compositionally biased region" description="Low complexity" evidence="1">
    <location>
        <begin position="964"/>
        <end position="973"/>
    </location>
</feature>
<feature type="compositionally biased region" description="Low complexity" evidence="1">
    <location>
        <begin position="913"/>
        <end position="926"/>
    </location>
</feature>
<evidence type="ECO:0000313" key="4">
    <source>
        <dbReference type="WBParaSite" id="ACOC_0000297601-mRNA-1"/>
    </source>
</evidence>
<dbReference type="EMBL" id="UYYA01000734">
    <property type="protein sequence ID" value="VDM54562.1"/>
    <property type="molecule type" value="Genomic_DNA"/>
</dbReference>
<feature type="compositionally biased region" description="Acidic residues" evidence="1">
    <location>
        <begin position="944"/>
        <end position="961"/>
    </location>
</feature>
<feature type="region of interest" description="Disordered" evidence="1">
    <location>
        <begin position="627"/>
        <end position="691"/>
    </location>
</feature>
<dbReference type="STRING" id="334426.A0A0R3PFK8"/>
<feature type="compositionally biased region" description="Basic and acidic residues" evidence="1">
    <location>
        <begin position="801"/>
        <end position="816"/>
    </location>
</feature>
<feature type="region of interest" description="Disordered" evidence="1">
    <location>
        <begin position="801"/>
        <end position="973"/>
    </location>
</feature>
<feature type="compositionally biased region" description="Polar residues" evidence="1">
    <location>
        <begin position="653"/>
        <end position="685"/>
    </location>
</feature>